<organism evidence="9 10">
    <name type="scientific">Marinobacterium stanieri</name>
    <dbReference type="NCBI Taxonomy" id="49186"/>
    <lineage>
        <taxon>Bacteria</taxon>
        <taxon>Pseudomonadati</taxon>
        <taxon>Pseudomonadota</taxon>
        <taxon>Gammaproteobacteria</taxon>
        <taxon>Oceanospirillales</taxon>
        <taxon>Oceanospirillaceae</taxon>
        <taxon>Marinobacterium</taxon>
    </lineage>
</organism>
<dbReference type="InterPro" id="IPR004089">
    <property type="entry name" value="MCPsignal_dom"/>
</dbReference>
<dbReference type="GO" id="GO:0006935">
    <property type="term" value="P:chemotaxis"/>
    <property type="evidence" value="ECO:0007669"/>
    <property type="project" value="UniProtKB-ARBA"/>
</dbReference>
<feature type="domain" description="HAMP" evidence="8">
    <location>
        <begin position="365"/>
        <end position="419"/>
    </location>
</feature>
<dbReference type="Pfam" id="PF00672">
    <property type="entry name" value="HAMP"/>
    <property type="match status" value="1"/>
</dbReference>
<evidence type="ECO:0000256" key="6">
    <source>
        <dbReference type="SAM" id="Phobius"/>
    </source>
</evidence>
<evidence type="ECO:0000256" key="3">
    <source>
        <dbReference type="ARBA" id="ARBA00029447"/>
    </source>
</evidence>
<evidence type="ECO:0000259" key="8">
    <source>
        <dbReference type="PROSITE" id="PS50885"/>
    </source>
</evidence>
<dbReference type="EMBL" id="FTMN01000007">
    <property type="protein sequence ID" value="SIQ69301.1"/>
    <property type="molecule type" value="Genomic_DNA"/>
</dbReference>
<dbReference type="CDD" id="cd12913">
    <property type="entry name" value="PDC1_MCP_like"/>
    <property type="match status" value="1"/>
</dbReference>
<dbReference type="RefSeq" id="WP_076464155.1">
    <property type="nucleotide sequence ID" value="NZ_FTMN01000007.1"/>
</dbReference>
<reference evidence="9 10" key="1">
    <citation type="submission" date="2017-01" db="EMBL/GenBank/DDBJ databases">
        <authorList>
            <person name="Mah S.A."/>
            <person name="Swanson W.J."/>
            <person name="Moy G.W."/>
            <person name="Vacquier V.D."/>
        </authorList>
    </citation>
    <scope>NUCLEOTIDE SEQUENCE [LARGE SCALE GENOMIC DNA]</scope>
    <source>
        <strain evidence="9 10">DSM 7027</strain>
    </source>
</reference>
<dbReference type="InterPro" id="IPR003660">
    <property type="entry name" value="HAMP_dom"/>
</dbReference>
<dbReference type="Pfam" id="PF22673">
    <property type="entry name" value="MCP-like_PDC_1"/>
    <property type="match status" value="1"/>
</dbReference>
<evidence type="ECO:0000313" key="10">
    <source>
        <dbReference type="Proteomes" id="UP000186895"/>
    </source>
</evidence>
<dbReference type="Gene3D" id="3.30.450.20">
    <property type="entry name" value="PAS domain"/>
    <property type="match status" value="1"/>
</dbReference>
<gene>
    <name evidence="9" type="ORF">SAMN05421647_107233</name>
</gene>
<evidence type="ECO:0000256" key="1">
    <source>
        <dbReference type="ARBA" id="ARBA00004370"/>
    </source>
</evidence>
<dbReference type="STRING" id="49186.SAMN05421647_107233"/>
<feature type="transmembrane region" description="Helical" evidence="6">
    <location>
        <begin position="343"/>
        <end position="364"/>
    </location>
</feature>
<dbReference type="AlphaFoldDB" id="A0A1N6UUU4"/>
<dbReference type="CDD" id="cd06225">
    <property type="entry name" value="HAMP"/>
    <property type="match status" value="1"/>
</dbReference>
<dbReference type="PROSITE" id="PS50111">
    <property type="entry name" value="CHEMOTAXIS_TRANSDUC_2"/>
    <property type="match status" value="1"/>
</dbReference>
<dbReference type="PANTHER" id="PTHR32089:SF117">
    <property type="entry name" value="METHYL ACCEPTING SENSORY TRANSDUCER WITH CACHE_1 SMALL MOLECULE BINDING DOMAIN"/>
    <property type="match status" value="1"/>
</dbReference>
<feature type="domain" description="Methyl-accepting transducer" evidence="7">
    <location>
        <begin position="424"/>
        <end position="660"/>
    </location>
</feature>
<evidence type="ECO:0000256" key="5">
    <source>
        <dbReference type="SAM" id="MobiDB-lite"/>
    </source>
</evidence>
<keyword evidence="6" id="KW-1133">Transmembrane helix</keyword>
<dbReference type="CDD" id="cd11386">
    <property type="entry name" value="MCP_signal"/>
    <property type="match status" value="1"/>
</dbReference>
<accession>A0A1N6UUU4</accession>
<sequence>MKNLSIRFKLLLGSAVAILVSLGIVIALALSSYQSSINTAVDDTTNLISTSVQEKLELTSDQIAVSIRQRLESGFDSSSAIAGFLGSTAKTDTLISRSAVKELVRASLDANKNVSSMYAQFEPNGYDRFDSIYKGEQAHSSKEGTLDIYWVRENGGLTFYATESTESKYDETINESGIRASEWYLCPLETAQNCMVEPYLYEISEGNSILMTSLTVPIISNGKVVGVAGTDVNLPVLQEMTEAMAQELYQGQASITLLSEKNRVIASSRFKNAAGQPVESVSRGFINRVNSQSADSENFLLNQGLSIANANWRIVIEVPKTVALAELHQLQTKMEDNRSSTTWELLTIASAILLITLIVVNLFISGITKPLAKLGERMQALGGAEGDLTQELESFSHKELNAVADGFNSFTRKIRDVIHELISLSAQMQQSAASLSANAQQTRSSTEEQQQQLQSVATAANEMSATATEVANLAGQTAQDAGDSDNEVNETRSTLRETVNEIGNMSQALDGASDSIGNVAKRSDDIYTIIETIRNIADQTNLLALNAAIEAARAGDQGRGFAVVADEVRSLASRTQEATGEIDNLISALKRDVDDSVDRMQHCRDRASMTVEESRASYDRLESVSTRISSISENTTQVATAAEEQSMVNEEINRNITMIGDAADMLAQTAGQVSVLGEEVSDSAARLDQQLGRFKV</sequence>
<dbReference type="SMART" id="SM00283">
    <property type="entry name" value="MA"/>
    <property type="match status" value="1"/>
</dbReference>
<dbReference type="eggNOG" id="COG0840">
    <property type="taxonomic scope" value="Bacteria"/>
</dbReference>
<keyword evidence="2 4" id="KW-0807">Transducer</keyword>
<protein>
    <submittedName>
        <fullName evidence="9">Methyl-accepting chemotaxis protein</fullName>
    </submittedName>
</protein>
<dbReference type="Pfam" id="PF00015">
    <property type="entry name" value="MCPsignal"/>
    <property type="match status" value="1"/>
</dbReference>
<dbReference type="GO" id="GO:0007165">
    <property type="term" value="P:signal transduction"/>
    <property type="evidence" value="ECO:0007669"/>
    <property type="project" value="UniProtKB-KW"/>
</dbReference>
<name>A0A1N6UUU4_9GAMM</name>
<keyword evidence="10" id="KW-1185">Reference proteome</keyword>
<dbReference type="GO" id="GO:0016020">
    <property type="term" value="C:membrane"/>
    <property type="evidence" value="ECO:0007669"/>
    <property type="project" value="UniProtKB-SubCell"/>
</dbReference>
<feature type="region of interest" description="Disordered" evidence="5">
    <location>
        <begin position="435"/>
        <end position="461"/>
    </location>
</feature>
<feature type="compositionally biased region" description="Low complexity" evidence="5">
    <location>
        <begin position="435"/>
        <end position="460"/>
    </location>
</feature>
<comment type="subcellular location">
    <subcellularLocation>
        <location evidence="1">Membrane</location>
    </subcellularLocation>
</comment>
<dbReference type="SMART" id="SM00304">
    <property type="entry name" value="HAMP"/>
    <property type="match status" value="2"/>
</dbReference>
<evidence type="ECO:0000256" key="2">
    <source>
        <dbReference type="ARBA" id="ARBA00023224"/>
    </source>
</evidence>
<comment type="similarity">
    <text evidence="3">Belongs to the methyl-accepting chemotaxis (MCP) protein family.</text>
</comment>
<dbReference type="Gene3D" id="1.10.287.950">
    <property type="entry name" value="Methyl-accepting chemotaxis protein"/>
    <property type="match status" value="1"/>
</dbReference>
<keyword evidence="6" id="KW-0812">Transmembrane</keyword>
<dbReference type="FunFam" id="1.10.287.950:FF:000001">
    <property type="entry name" value="Methyl-accepting chemotaxis sensory transducer"/>
    <property type="match status" value="1"/>
</dbReference>
<keyword evidence="6" id="KW-0472">Membrane</keyword>
<evidence type="ECO:0000259" key="7">
    <source>
        <dbReference type="PROSITE" id="PS50111"/>
    </source>
</evidence>
<evidence type="ECO:0000256" key="4">
    <source>
        <dbReference type="PROSITE-ProRule" id="PRU00284"/>
    </source>
</evidence>
<dbReference type="Proteomes" id="UP000186895">
    <property type="component" value="Unassembled WGS sequence"/>
</dbReference>
<dbReference type="SUPFAM" id="SSF58104">
    <property type="entry name" value="Methyl-accepting chemotaxis protein (MCP) signaling domain"/>
    <property type="match status" value="1"/>
</dbReference>
<dbReference type="PANTHER" id="PTHR32089">
    <property type="entry name" value="METHYL-ACCEPTING CHEMOTAXIS PROTEIN MCPB"/>
    <property type="match status" value="1"/>
</dbReference>
<dbReference type="PROSITE" id="PS50885">
    <property type="entry name" value="HAMP"/>
    <property type="match status" value="1"/>
</dbReference>
<evidence type="ECO:0000313" key="9">
    <source>
        <dbReference type="EMBL" id="SIQ69301.1"/>
    </source>
</evidence>
<proteinExistence type="inferred from homology"/>